<dbReference type="STRING" id="481719.LASUN_23790"/>
<organism evidence="2 3">
    <name type="scientific">Lentilactobacillus sunkii</name>
    <dbReference type="NCBI Taxonomy" id="481719"/>
    <lineage>
        <taxon>Bacteria</taxon>
        <taxon>Bacillati</taxon>
        <taxon>Bacillota</taxon>
        <taxon>Bacilli</taxon>
        <taxon>Lactobacillales</taxon>
        <taxon>Lactobacillaceae</taxon>
        <taxon>Lentilactobacillus</taxon>
    </lineage>
</organism>
<dbReference type="AlphaFoldDB" id="A0A1E7X9R7"/>
<dbReference type="PANTHER" id="PTHR40076:SF1">
    <property type="entry name" value="MEMBRANE PROTEIN"/>
    <property type="match status" value="1"/>
</dbReference>
<dbReference type="InterPro" id="IPR010380">
    <property type="entry name" value="DUF975"/>
</dbReference>
<evidence type="ECO:0000313" key="2">
    <source>
        <dbReference type="EMBL" id="OFA09897.1"/>
    </source>
</evidence>
<feature type="transmembrane region" description="Helical" evidence="1">
    <location>
        <begin position="20"/>
        <end position="41"/>
    </location>
</feature>
<accession>A0A1E7X9R7</accession>
<proteinExistence type="predicted"/>
<keyword evidence="1" id="KW-0472">Membrane</keyword>
<dbReference type="EMBL" id="MIQE01000024">
    <property type="protein sequence ID" value="OFA09897.1"/>
    <property type="molecule type" value="Genomic_DNA"/>
</dbReference>
<dbReference type="RefSeq" id="WP_070368575.1">
    <property type="nucleotide sequence ID" value="NZ_JAZHVW010000022.1"/>
</dbReference>
<keyword evidence="1" id="KW-1133">Transmembrane helix</keyword>
<reference evidence="2 3" key="1">
    <citation type="submission" date="2016-09" db="EMBL/GenBank/DDBJ databases">
        <title>Genome Sequence of Lactobacillus sunkii Strain CG01.</title>
        <authorList>
            <person name="Poehlein A."/>
            <person name="Gabris C."/>
            <person name="Bengelsdorf F.R."/>
            <person name="Duerre P."/>
            <person name="Daniel R."/>
        </authorList>
    </citation>
    <scope>NUCLEOTIDE SEQUENCE [LARGE SCALE GENOMIC DNA]</scope>
    <source>
        <strain evidence="2 3">CG_D</strain>
    </source>
</reference>
<feature type="transmembrane region" description="Helical" evidence="1">
    <location>
        <begin position="71"/>
        <end position="98"/>
    </location>
</feature>
<evidence type="ECO:0000256" key="1">
    <source>
        <dbReference type="SAM" id="Phobius"/>
    </source>
</evidence>
<feature type="transmembrane region" description="Helical" evidence="1">
    <location>
        <begin position="189"/>
        <end position="214"/>
    </location>
</feature>
<sequence>MDRVGLKLEAKRIINSHFPFFILLFLPAIIIQLGYSVAYSMNPLHETDMNHAFNQIIQGTARFGSNEMLNLWGISTFISIISGLLLSGMMFVCIDIIRNKTKFDQPVTKSFTILNHGQYFMGAIMIGILTTVLTLLWSILFIIPGIIKGFAYSQALNIYRDSVDAGKPIGYLEAITRSRQMMVGHKMTYFIMDLSFIGWYILNSFTYGILLLWLQPYFQLSFANFYVKVSQLSEDK</sequence>
<dbReference type="PANTHER" id="PTHR40076">
    <property type="entry name" value="MEMBRANE PROTEIN-RELATED"/>
    <property type="match status" value="1"/>
</dbReference>
<comment type="caution">
    <text evidence="2">The sequence shown here is derived from an EMBL/GenBank/DDBJ whole genome shotgun (WGS) entry which is preliminary data.</text>
</comment>
<keyword evidence="1" id="KW-0812">Transmembrane</keyword>
<evidence type="ECO:0000313" key="3">
    <source>
        <dbReference type="Proteomes" id="UP000177010"/>
    </source>
</evidence>
<gene>
    <name evidence="2" type="ORF">LASUN_23790</name>
</gene>
<feature type="transmembrane region" description="Helical" evidence="1">
    <location>
        <begin position="119"/>
        <end position="147"/>
    </location>
</feature>
<evidence type="ECO:0008006" key="4">
    <source>
        <dbReference type="Google" id="ProtNLM"/>
    </source>
</evidence>
<protein>
    <recommendedName>
        <fullName evidence="4">Integral membrane protein</fullName>
    </recommendedName>
</protein>
<dbReference type="Proteomes" id="UP000177010">
    <property type="component" value="Unassembled WGS sequence"/>
</dbReference>
<dbReference type="Pfam" id="PF06161">
    <property type="entry name" value="DUF975"/>
    <property type="match status" value="1"/>
</dbReference>
<name>A0A1E7X9R7_9LACO</name>